<evidence type="ECO:0000256" key="1">
    <source>
        <dbReference type="ARBA" id="ARBA00022729"/>
    </source>
</evidence>
<dbReference type="Gene3D" id="3.40.190.170">
    <property type="entry name" value="Bacterial extracellular solute-binding protein, family 7"/>
    <property type="match status" value="1"/>
</dbReference>
<gene>
    <name evidence="2" type="ORF">LZG35_05390</name>
</gene>
<dbReference type="Proteomes" id="UP001107961">
    <property type="component" value="Unassembled WGS sequence"/>
</dbReference>
<dbReference type="CDD" id="cd13666">
    <property type="entry name" value="PBP2_TRAP_DctP_like_1"/>
    <property type="match status" value="1"/>
</dbReference>
<keyword evidence="1" id="KW-0732">Signal</keyword>
<dbReference type="AlphaFoldDB" id="A0A9Q3W592"/>
<name>A0A9Q3W592_9GAMM</name>
<dbReference type="PANTHER" id="PTHR33376:SF15">
    <property type="entry name" value="BLL6794 PROTEIN"/>
    <property type="match status" value="1"/>
</dbReference>
<protein>
    <submittedName>
        <fullName evidence="2">C4-dicarboxylate TRAP transporter substrate-binding protein</fullName>
    </submittedName>
</protein>
<dbReference type="Pfam" id="PF03480">
    <property type="entry name" value="DctP"/>
    <property type="match status" value="1"/>
</dbReference>
<keyword evidence="3" id="KW-1185">Reference proteome</keyword>
<evidence type="ECO:0000313" key="3">
    <source>
        <dbReference type="Proteomes" id="UP001107961"/>
    </source>
</evidence>
<dbReference type="InterPro" id="IPR038404">
    <property type="entry name" value="TRAP_DctP_sf"/>
</dbReference>
<dbReference type="InterPro" id="IPR018389">
    <property type="entry name" value="DctP_fam"/>
</dbReference>
<dbReference type="PANTHER" id="PTHR33376">
    <property type="match status" value="1"/>
</dbReference>
<dbReference type="EMBL" id="JAJVKT010000005">
    <property type="protein sequence ID" value="MCE7508062.1"/>
    <property type="molecule type" value="Genomic_DNA"/>
</dbReference>
<proteinExistence type="predicted"/>
<evidence type="ECO:0000313" key="2">
    <source>
        <dbReference type="EMBL" id="MCE7508062.1"/>
    </source>
</evidence>
<sequence>MTIQPRRAAIAALTLCAGAITFGVAEARTLTYSMGYPPKSIGANAGEAYAKRLEELSGGDLKARVFPMSLLSFKETSAGVRDGMADSGFLLISYFPSEFPYTNLITELTMVDELQGVPDSHVGPAYVGAMSEYVFHHCEGCQKEMAEQNQVFNGSMSTPPYALLCTKPIATEEQLKGARLRSAGALWARWAEAMNATPVTLSISDAYEGLSQGVIDCTMSSTVEMDIFNLREVVKDVTVGVPGGMYAAVGVNNVNKAVWKSLSEEERAQVLKASTVISAKGSWDYQLGAAKEVRDASDNGITVHQPNEALVAATRAFVRKDVDTIVKNYVERHGIDDAQKMVDEFRPLLTKWVKLVEGVDNAEALADLYWRETFSKVDVSTYGL</sequence>
<comment type="caution">
    <text evidence="2">The sequence shown here is derived from an EMBL/GenBank/DDBJ whole genome shotgun (WGS) entry which is preliminary data.</text>
</comment>
<accession>A0A9Q3W592</accession>
<organism evidence="2 3">
    <name type="scientific">Alloalcanivorax xenomutans</name>
    <dbReference type="NCBI Taxonomy" id="1094342"/>
    <lineage>
        <taxon>Bacteria</taxon>
        <taxon>Pseudomonadati</taxon>
        <taxon>Pseudomonadota</taxon>
        <taxon>Gammaproteobacteria</taxon>
        <taxon>Oceanospirillales</taxon>
        <taxon>Alcanivoracaceae</taxon>
        <taxon>Alloalcanivorax</taxon>
    </lineage>
</organism>
<dbReference type="NCBIfam" id="NF037995">
    <property type="entry name" value="TRAP_S1"/>
    <property type="match status" value="1"/>
</dbReference>
<dbReference type="GO" id="GO:0055085">
    <property type="term" value="P:transmembrane transport"/>
    <property type="evidence" value="ECO:0007669"/>
    <property type="project" value="InterPro"/>
</dbReference>
<dbReference type="RefSeq" id="WP_080531715.1">
    <property type="nucleotide sequence ID" value="NZ_CBDDTQ010000003.1"/>
</dbReference>
<reference evidence="2" key="1">
    <citation type="submission" date="2022-01" db="EMBL/GenBank/DDBJ databases">
        <authorList>
            <person name="Karlyshev A.V."/>
            <person name="Jaspars M."/>
        </authorList>
    </citation>
    <scope>NUCLEOTIDE SEQUENCE</scope>
    <source>
        <strain evidence="2">AGSA3-2</strain>
    </source>
</reference>